<keyword evidence="2" id="KW-1185">Reference proteome</keyword>
<reference evidence="1 2" key="1">
    <citation type="submission" date="2015-09" db="EMBL/GenBank/DDBJ databases">
        <title>Trachymyrmex zeteki WGS genome.</title>
        <authorList>
            <person name="Nygaard S."/>
            <person name="Hu H."/>
            <person name="Boomsma J."/>
            <person name="Zhang G."/>
        </authorList>
    </citation>
    <scope>NUCLEOTIDE SEQUENCE [LARGE SCALE GENOMIC DNA]</scope>
    <source>
        <strain evidence="1">Tzet28-1</strain>
        <tissue evidence="1">Whole body</tissue>
    </source>
</reference>
<dbReference type="EMBL" id="KQ982409">
    <property type="protein sequence ID" value="KYQ56757.1"/>
    <property type="molecule type" value="Genomic_DNA"/>
</dbReference>
<protein>
    <recommendedName>
        <fullName evidence="3">Mos1 transposase HTH domain-containing protein</fullName>
    </recommendedName>
</protein>
<dbReference type="Proteomes" id="UP000075809">
    <property type="component" value="Unassembled WGS sequence"/>
</dbReference>
<organism evidence="1 2">
    <name type="scientific">Mycetomoellerius zeteki</name>
    <dbReference type="NCBI Taxonomy" id="64791"/>
    <lineage>
        <taxon>Eukaryota</taxon>
        <taxon>Metazoa</taxon>
        <taxon>Ecdysozoa</taxon>
        <taxon>Arthropoda</taxon>
        <taxon>Hexapoda</taxon>
        <taxon>Insecta</taxon>
        <taxon>Pterygota</taxon>
        <taxon>Neoptera</taxon>
        <taxon>Endopterygota</taxon>
        <taxon>Hymenoptera</taxon>
        <taxon>Apocrita</taxon>
        <taxon>Aculeata</taxon>
        <taxon>Formicoidea</taxon>
        <taxon>Formicidae</taxon>
        <taxon>Myrmicinae</taxon>
        <taxon>Mycetomoellerius</taxon>
    </lineage>
</organism>
<dbReference type="Gene3D" id="1.10.10.1450">
    <property type="match status" value="1"/>
</dbReference>
<accession>A0A151X8Q6</accession>
<name>A0A151X8Q6_9HYME</name>
<evidence type="ECO:0008006" key="3">
    <source>
        <dbReference type="Google" id="ProtNLM"/>
    </source>
</evidence>
<evidence type="ECO:0000313" key="2">
    <source>
        <dbReference type="Proteomes" id="UP000075809"/>
    </source>
</evidence>
<evidence type="ECO:0000313" key="1">
    <source>
        <dbReference type="EMBL" id="KYQ56757.1"/>
    </source>
</evidence>
<dbReference type="AlphaFoldDB" id="A0A151X8Q6"/>
<sequence>MSNFVPEKRHLREVLLHYFFLKKSESHRLFVEAYKESISKPRRVVPCRARNARVRARGLPPASLLQLLACLLGLANHLSLHPYIAGALSLPGIRERFYLSNYKTSEIRGVRMDIKMFESFLFLIRLYNRLL</sequence>
<proteinExistence type="predicted"/>
<gene>
    <name evidence="1" type="ORF">ALC60_04356</name>
</gene>